<gene>
    <name evidence="1" type="ORF">E5990_09820</name>
</gene>
<dbReference type="EMBL" id="SSTG01000164">
    <property type="protein sequence ID" value="THG44301.1"/>
    <property type="molecule type" value="Genomic_DNA"/>
</dbReference>
<accession>A0AC61S376</accession>
<proteinExistence type="predicted"/>
<keyword evidence="2" id="KW-1185">Reference proteome</keyword>
<dbReference type="Proteomes" id="UP000305401">
    <property type="component" value="Unassembled WGS sequence"/>
</dbReference>
<reference evidence="1" key="1">
    <citation type="submission" date="2019-04" db="EMBL/GenBank/DDBJ databases">
        <title>Microbes associate with the intestines of laboratory mice.</title>
        <authorList>
            <person name="Navarre W."/>
            <person name="Wong E."/>
            <person name="Huang K.C."/>
            <person name="Tropini C."/>
            <person name="Ng K."/>
            <person name="Yu B."/>
        </authorList>
    </citation>
    <scope>NUCLEOTIDE SEQUENCE</scope>
    <source>
        <strain evidence="1">NM86_A22</strain>
    </source>
</reference>
<protein>
    <submittedName>
        <fullName evidence="1">Uncharacterized protein</fullName>
    </submittedName>
</protein>
<evidence type="ECO:0000313" key="1">
    <source>
        <dbReference type="EMBL" id="THG44301.1"/>
    </source>
</evidence>
<comment type="caution">
    <text evidence="1">The sequence shown here is derived from an EMBL/GenBank/DDBJ whole genome shotgun (WGS) entry which is preliminary data.</text>
</comment>
<organism evidence="1 2">
    <name type="scientific">Muribaculum caecicola</name>
    <dbReference type="NCBI Taxonomy" id="3038144"/>
    <lineage>
        <taxon>Bacteria</taxon>
        <taxon>Pseudomonadati</taxon>
        <taxon>Bacteroidota</taxon>
        <taxon>Bacteroidia</taxon>
        <taxon>Bacteroidales</taxon>
        <taxon>Muribaculaceae</taxon>
        <taxon>Muribaculum</taxon>
    </lineage>
</organism>
<name>A0AC61S376_9BACT</name>
<sequence>MKIIFLDIDGVLNSNRYEDFLLSHNECPFDEYGALFDPKCVRALDRLILTSEAKIVISSSWKDKRIRKDAFSILKKMWKNRNLPGEILDVTPTLTPNCLLREYGITNTTAWKGYEIDQWLRSSIQYHSYIIIDDEDIVLDYQRPFFIMTDGYDGLSDTDVDIGIQKFK</sequence>
<evidence type="ECO:0000313" key="2">
    <source>
        <dbReference type="Proteomes" id="UP000305401"/>
    </source>
</evidence>